<dbReference type="InterPro" id="IPR024060">
    <property type="entry name" value="Ureidoglycolate_lyase_dom_sf"/>
</dbReference>
<dbReference type="AlphaFoldDB" id="A0A316YD49"/>
<dbReference type="InterPro" id="IPR007247">
    <property type="entry name" value="Ureidogly_lyase"/>
</dbReference>
<dbReference type="Proteomes" id="UP000245768">
    <property type="component" value="Unassembled WGS sequence"/>
</dbReference>
<evidence type="ECO:0000256" key="4">
    <source>
        <dbReference type="ARBA" id="ARBA00012170"/>
    </source>
</evidence>
<dbReference type="FunCoup" id="A0A316YD49">
    <property type="interactions" value="39"/>
</dbReference>
<dbReference type="GO" id="GO:0050385">
    <property type="term" value="F:ureidoglycolate lyase activity"/>
    <property type="evidence" value="ECO:0007669"/>
    <property type="project" value="UniProtKB-EC"/>
</dbReference>
<comment type="pathway">
    <text evidence="10">Nitrogen metabolism; (S)-allantoin degradation; (S)-ureidoglycolate from allantoate (aminidohydrolase route): step 1/1.</text>
</comment>
<protein>
    <recommendedName>
        <fullName evidence="4">allantoicase</fullName>
        <ecNumber evidence="4">3.5.3.4</ecNumber>
    </recommendedName>
</protein>
<dbReference type="InterPro" id="IPR015908">
    <property type="entry name" value="Allantoicase_dom"/>
</dbReference>
<dbReference type="InterPro" id="IPR011051">
    <property type="entry name" value="RmlC_Cupin_sf"/>
</dbReference>
<dbReference type="STRING" id="215250.A0A316YD49"/>
<evidence type="ECO:0000256" key="8">
    <source>
        <dbReference type="ARBA" id="ARBA00047684"/>
    </source>
</evidence>
<evidence type="ECO:0000313" key="12">
    <source>
        <dbReference type="EMBL" id="PWN87101.1"/>
    </source>
</evidence>
<evidence type="ECO:0000259" key="11">
    <source>
        <dbReference type="Pfam" id="PF03561"/>
    </source>
</evidence>
<gene>
    <name evidence="12" type="ORF">FA10DRAFT_256400</name>
</gene>
<dbReference type="OrthoDB" id="10266039at2759"/>
<dbReference type="RefSeq" id="XP_025374299.1">
    <property type="nucleotide sequence ID" value="XM_025519804.1"/>
</dbReference>
<evidence type="ECO:0000256" key="6">
    <source>
        <dbReference type="ARBA" id="ARBA00022801"/>
    </source>
</evidence>
<dbReference type="EMBL" id="KZ819641">
    <property type="protein sequence ID" value="PWN87101.1"/>
    <property type="molecule type" value="Genomic_DNA"/>
</dbReference>
<dbReference type="CDD" id="cd20298">
    <property type="entry name" value="cupin_UAH"/>
    <property type="match status" value="1"/>
</dbReference>
<evidence type="ECO:0000256" key="10">
    <source>
        <dbReference type="ARBA" id="ARBA00060607"/>
    </source>
</evidence>
<dbReference type="Gene3D" id="2.60.120.480">
    <property type="entry name" value="Ureidoglycolate hydrolase"/>
    <property type="match status" value="1"/>
</dbReference>
<evidence type="ECO:0000256" key="9">
    <source>
        <dbReference type="ARBA" id="ARBA00056910"/>
    </source>
</evidence>
<keyword evidence="13" id="KW-1185">Reference proteome</keyword>
<dbReference type="HAMAP" id="MF_00813">
    <property type="entry name" value="Allantoicase"/>
    <property type="match status" value="1"/>
</dbReference>
<name>A0A316YD49_9BASI</name>
<evidence type="ECO:0000256" key="7">
    <source>
        <dbReference type="ARBA" id="ARBA00023239"/>
    </source>
</evidence>
<comment type="similarity">
    <text evidence="2">Belongs to the allantoicase family.</text>
</comment>
<dbReference type="GeneID" id="37041720"/>
<dbReference type="PANTHER" id="PTHR12045">
    <property type="entry name" value="ALLANTOICASE"/>
    <property type="match status" value="1"/>
</dbReference>
<dbReference type="SUPFAM" id="SSF51182">
    <property type="entry name" value="RmlC-like cupins"/>
    <property type="match status" value="1"/>
</dbReference>
<dbReference type="Gene3D" id="2.60.120.260">
    <property type="entry name" value="Galactose-binding domain-like"/>
    <property type="match status" value="2"/>
</dbReference>
<feature type="domain" description="Allantoicase" evidence="11">
    <location>
        <begin position="224"/>
        <end position="365"/>
    </location>
</feature>
<dbReference type="PANTHER" id="PTHR12045:SF3">
    <property type="entry name" value="INACTIVE ALLANTOICASE-RELATED"/>
    <property type="match status" value="1"/>
</dbReference>
<dbReference type="Pfam" id="PF04115">
    <property type="entry name" value="Ureidogly_lyase"/>
    <property type="match status" value="1"/>
</dbReference>
<dbReference type="InterPro" id="IPR047233">
    <property type="entry name" value="UAH_cupin"/>
</dbReference>
<keyword evidence="7" id="KW-0456">Lyase</keyword>
<dbReference type="EC" id="3.5.3.4" evidence="4"/>
<accession>A0A316YD49</accession>
<evidence type="ECO:0000256" key="1">
    <source>
        <dbReference type="ARBA" id="ARBA00001314"/>
    </source>
</evidence>
<proteinExistence type="inferred from homology"/>
<dbReference type="GO" id="GO:0000256">
    <property type="term" value="P:allantoin catabolic process"/>
    <property type="evidence" value="ECO:0007669"/>
    <property type="project" value="InterPro"/>
</dbReference>
<dbReference type="InterPro" id="IPR005164">
    <property type="entry name" value="Allantoicase"/>
</dbReference>
<comment type="function">
    <text evidence="9">Utilization of purines as secondary nitrogen sources, when primary sources are limiting.</text>
</comment>
<evidence type="ECO:0000256" key="3">
    <source>
        <dbReference type="ARBA" id="ARBA00011738"/>
    </source>
</evidence>
<dbReference type="NCBIfam" id="TIGR02961">
    <property type="entry name" value="allantoicase"/>
    <property type="match status" value="1"/>
</dbReference>
<evidence type="ECO:0000256" key="5">
    <source>
        <dbReference type="ARBA" id="ARBA00022631"/>
    </source>
</evidence>
<dbReference type="InterPro" id="IPR008979">
    <property type="entry name" value="Galactose-bd-like_sf"/>
</dbReference>
<sequence>MNAVHFKSVELVDFDKVLGTTSTEVSSVALGGRILACSDEWFAPASDLLKVGPAPSLKGQFGPKGALFDGWETRRHNPTYDWVTLRLGPAAGSNIIGFDVDTANFNGNEAPEIEIFGLRLTPAEEKAGAAPGHDDARWTQLIGRVPCNPSSRHLYATANGETTPIYTHVKLHMIPDGGIARFRVYGTVPPPPVGLGVNEHPSATEQGGTDENLNVLDLAHVLNGGRVVFTSDQHFGIGPNVLLPGRGKDMGDGWETKRSRAPGHRDWLIIKLGEPGYLSYAEVDTIHFLGNFPESVELHATSFDGQLPPEDSSVEWTSILPRTKTGPGKQHFFGLSQVEGRAYTHVKVTMHPDGGIKRVRLVGRRAGPLANRAAKDLPAVPVPGSLDKDLPTHPNNPLNAITSAATAAGATLAGFISGSSAGSNVGHTMKEATKTPAGVALLKAKPLTPEAYATFGDVVGSPQASGLEQAAQSSYKTVNQGTAAKYASQSLVNSTYPISAEAQTWLHTYRCKAVEQLPFPVKVLERHRFTSQTFLPLGAASGDKPTAAYLVIVAANGPDDKPDLSTLSCFSANASQGITYRAGTWHHPMVALGSGQTDFAVVVNESDKEPALNCDEVYYDDAVAAVSL</sequence>
<dbReference type="GO" id="GO:0004848">
    <property type="term" value="F:ureidoglycolate hydrolase activity"/>
    <property type="evidence" value="ECO:0007669"/>
    <property type="project" value="InterPro"/>
</dbReference>
<dbReference type="FunFam" id="2.60.120.260:FF:000059">
    <property type="entry name" value="Probable allantoicase"/>
    <property type="match status" value="1"/>
</dbReference>
<dbReference type="GO" id="GO:0006144">
    <property type="term" value="P:purine nucleobase metabolic process"/>
    <property type="evidence" value="ECO:0007669"/>
    <property type="project" value="UniProtKB-KW"/>
</dbReference>
<comment type="catalytic activity">
    <reaction evidence="8">
        <text>(S)-ureidoglycolate = urea + glyoxylate</text>
        <dbReference type="Rhea" id="RHEA:11304"/>
        <dbReference type="ChEBI" id="CHEBI:16199"/>
        <dbReference type="ChEBI" id="CHEBI:36655"/>
        <dbReference type="ChEBI" id="CHEBI:57296"/>
        <dbReference type="EC" id="4.3.2.3"/>
    </reaction>
</comment>
<reference evidence="12 13" key="1">
    <citation type="journal article" date="2018" name="Mol. Biol. Evol.">
        <title>Broad Genomic Sampling Reveals a Smut Pathogenic Ancestry of the Fungal Clade Ustilaginomycotina.</title>
        <authorList>
            <person name="Kijpornyongpan T."/>
            <person name="Mondo S.J."/>
            <person name="Barry K."/>
            <person name="Sandor L."/>
            <person name="Lee J."/>
            <person name="Lipzen A."/>
            <person name="Pangilinan J."/>
            <person name="LaButti K."/>
            <person name="Hainaut M."/>
            <person name="Henrissat B."/>
            <person name="Grigoriev I.V."/>
            <person name="Spatafora J.W."/>
            <person name="Aime M.C."/>
        </authorList>
    </citation>
    <scope>NUCLEOTIDE SEQUENCE [LARGE SCALE GENOMIC DNA]</scope>
    <source>
        <strain evidence="12 13">MCA 4198</strain>
    </source>
</reference>
<keyword evidence="5" id="KW-0659">Purine metabolism</keyword>
<evidence type="ECO:0000313" key="13">
    <source>
        <dbReference type="Proteomes" id="UP000245768"/>
    </source>
</evidence>
<evidence type="ECO:0000256" key="2">
    <source>
        <dbReference type="ARBA" id="ARBA00009242"/>
    </source>
</evidence>
<dbReference type="FunFam" id="2.60.120.260:FF:000078">
    <property type="entry name" value="DAL2p Allantoicase"/>
    <property type="match status" value="1"/>
</dbReference>
<dbReference type="SUPFAM" id="SSF49785">
    <property type="entry name" value="Galactose-binding domain-like"/>
    <property type="match status" value="2"/>
</dbReference>
<dbReference type="Pfam" id="PF03561">
    <property type="entry name" value="Allantoicase"/>
    <property type="match status" value="2"/>
</dbReference>
<comment type="catalytic activity">
    <reaction evidence="1">
        <text>allantoate + H2O = (S)-ureidoglycolate + urea</text>
        <dbReference type="Rhea" id="RHEA:11016"/>
        <dbReference type="ChEBI" id="CHEBI:15377"/>
        <dbReference type="ChEBI" id="CHEBI:16199"/>
        <dbReference type="ChEBI" id="CHEBI:17536"/>
        <dbReference type="ChEBI" id="CHEBI:57296"/>
        <dbReference type="EC" id="3.5.3.4"/>
    </reaction>
</comment>
<comment type="subunit">
    <text evidence="3">Homodimer.</text>
</comment>
<organism evidence="12 13">
    <name type="scientific">Acaromyces ingoldii</name>
    <dbReference type="NCBI Taxonomy" id="215250"/>
    <lineage>
        <taxon>Eukaryota</taxon>
        <taxon>Fungi</taxon>
        <taxon>Dikarya</taxon>
        <taxon>Basidiomycota</taxon>
        <taxon>Ustilaginomycotina</taxon>
        <taxon>Exobasidiomycetes</taxon>
        <taxon>Exobasidiales</taxon>
        <taxon>Cryptobasidiaceae</taxon>
        <taxon>Acaromyces</taxon>
    </lineage>
</organism>
<dbReference type="GO" id="GO:0004037">
    <property type="term" value="F:allantoicase activity"/>
    <property type="evidence" value="ECO:0007669"/>
    <property type="project" value="UniProtKB-EC"/>
</dbReference>
<dbReference type="InParanoid" id="A0A316YD49"/>
<feature type="domain" description="Allantoicase" evidence="11">
    <location>
        <begin position="31"/>
        <end position="188"/>
    </location>
</feature>
<keyword evidence="6" id="KW-0378">Hydrolase</keyword>